<comment type="caution">
    <text evidence="1">The sequence shown here is derived from an EMBL/GenBank/DDBJ whole genome shotgun (WGS) entry which is preliminary data.</text>
</comment>
<protein>
    <submittedName>
        <fullName evidence="1">Uncharacterized protein</fullName>
    </submittedName>
</protein>
<name>A0A4R7BH12_9HYPH</name>
<reference evidence="1 2" key="1">
    <citation type="submission" date="2019-03" db="EMBL/GenBank/DDBJ databases">
        <title>Genomic Encyclopedia of Type Strains, Phase IV (KMG-IV): sequencing the most valuable type-strain genomes for metagenomic binning, comparative biology and taxonomic classification.</title>
        <authorList>
            <person name="Goeker M."/>
        </authorList>
    </citation>
    <scope>NUCLEOTIDE SEQUENCE [LARGE SCALE GENOMIC DNA]</scope>
    <source>
        <strain evidence="1 2">DSM 25903</strain>
    </source>
</reference>
<evidence type="ECO:0000313" key="2">
    <source>
        <dbReference type="Proteomes" id="UP000295122"/>
    </source>
</evidence>
<keyword evidence="2" id="KW-1185">Reference proteome</keyword>
<proteinExistence type="predicted"/>
<evidence type="ECO:0000313" key="1">
    <source>
        <dbReference type="EMBL" id="TDR84564.1"/>
    </source>
</evidence>
<gene>
    <name evidence="1" type="ORF">EV668_4925</name>
</gene>
<dbReference type="OrthoDB" id="7771889at2"/>
<organism evidence="1 2">
    <name type="scientific">Enterovirga rhinocerotis</name>
    <dbReference type="NCBI Taxonomy" id="1339210"/>
    <lineage>
        <taxon>Bacteria</taxon>
        <taxon>Pseudomonadati</taxon>
        <taxon>Pseudomonadota</taxon>
        <taxon>Alphaproteobacteria</taxon>
        <taxon>Hyphomicrobiales</taxon>
        <taxon>Methylobacteriaceae</taxon>
        <taxon>Enterovirga</taxon>
    </lineage>
</organism>
<dbReference type="AlphaFoldDB" id="A0A4R7BH12"/>
<accession>A0A4R7BH12</accession>
<dbReference type="EMBL" id="SNZR01000019">
    <property type="protein sequence ID" value="TDR84564.1"/>
    <property type="molecule type" value="Genomic_DNA"/>
</dbReference>
<dbReference type="Proteomes" id="UP000295122">
    <property type="component" value="Unassembled WGS sequence"/>
</dbReference>
<sequence>MSTSERPGDGGTQFEAWLAAEFEEGGSFTALIVLVEIGETTVTPLCSTHVNIIGTEVSWGDLVVMFAGAGHDWQGAAFFPRRDRNGRPLDNPTARLLLRELEGRLDEDRLVLNEGHFFDGFGRRMTIEEMTKQ</sequence>
<dbReference type="RefSeq" id="WP_133775171.1">
    <property type="nucleotide sequence ID" value="NZ_SNZR01000019.1"/>
</dbReference>